<dbReference type="RefSeq" id="WP_187467831.1">
    <property type="nucleotide sequence ID" value="NZ_JACSIT010000141.1"/>
</dbReference>
<dbReference type="AlphaFoldDB" id="A0A923PNS1"/>
<evidence type="ECO:0000313" key="3">
    <source>
        <dbReference type="EMBL" id="MBC6995810.1"/>
    </source>
</evidence>
<evidence type="ECO:0000313" key="4">
    <source>
        <dbReference type="Proteomes" id="UP000650081"/>
    </source>
</evidence>
<dbReference type="Gene3D" id="2.60.40.1120">
    <property type="entry name" value="Carboxypeptidase-like, regulatory domain"/>
    <property type="match status" value="1"/>
</dbReference>
<feature type="compositionally biased region" description="Low complexity" evidence="1">
    <location>
        <begin position="139"/>
        <end position="177"/>
    </location>
</feature>
<evidence type="ECO:0000256" key="1">
    <source>
        <dbReference type="SAM" id="MobiDB-lite"/>
    </source>
</evidence>
<dbReference type="SUPFAM" id="SSF49464">
    <property type="entry name" value="Carboxypeptidase regulatory domain-like"/>
    <property type="match status" value="1"/>
</dbReference>
<keyword evidence="4" id="KW-1185">Reference proteome</keyword>
<protein>
    <submittedName>
        <fullName evidence="3">Uncharacterized protein</fullName>
    </submittedName>
</protein>
<dbReference type="InterPro" id="IPR008969">
    <property type="entry name" value="CarboxyPept-like_regulatory"/>
</dbReference>
<feature type="transmembrane region" description="Helical" evidence="2">
    <location>
        <begin position="81"/>
        <end position="101"/>
    </location>
</feature>
<comment type="caution">
    <text evidence="3">The sequence shown here is derived from an EMBL/GenBank/DDBJ whole genome shotgun (WGS) entry which is preliminary data.</text>
</comment>
<organism evidence="3 4">
    <name type="scientific">Neolewinella lacunae</name>
    <dbReference type="NCBI Taxonomy" id="1517758"/>
    <lineage>
        <taxon>Bacteria</taxon>
        <taxon>Pseudomonadati</taxon>
        <taxon>Bacteroidota</taxon>
        <taxon>Saprospiria</taxon>
        <taxon>Saprospirales</taxon>
        <taxon>Lewinellaceae</taxon>
        <taxon>Neolewinella</taxon>
    </lineage>
</organism>
<keyword evidence="2" id="KW-0812">Transmembrane</keyword>
<accession>A0A923PNS1</accession>
<feature type="compositionally biased region" description="Acidic residues" evidence="1">
    <location>
        <begin position="125"/>
        <end position="138"/>
    </location>
</feature>
<feature type="compositionally biased region" description="Basic and acidic residues" evidence="1">
    <location>
        <begin position="208"/>
        <end position="220"/>
    </location>
</feature>
<keyword evidence="2" id="KW-1133">Transmembrane helix</keyword>
<dbReference type="EMBL" id="JACSIT010000141">
    <property type="protein sequence ID" value="MBC6995810.1"/>
    <property type="molecule type" value="Genomic_DNA"/>
</dbReference>
<feature type="compositionally biased region" description="Low complexity" evidence="1">
    <location>
        <begin position="221"/>
        <end position="255"/>
    </location>
</feature>
<feature type="region of interest" description="Disordered" evidence="1">
    <location>
        <begin position="118"/>
        <end position="259"/>
    </location>
</feature>
<reference evidence="3" key="1">
    <citation type="submission" date="2020-08" db="EMBL/GenBank/DDBJ databases">
        <title>Lewinella bacteria from marine environments.</title>
        <authorList>
            <person name="Zhong Y."/>
        </authorList>
    </citation>
    <scope>NUCLEOTIDE SEQUENCE</scope>
    <source>
        <strain evidence="3">KCTC 42187</strain>
    </source>
</reference>
<name>A0A923PNS1_9BACT</name>
<evidence type="ECO:0000256" key="2">
    <source>
        <dbReference type="SAM" id="Phobius"/>
    </source>
</evidence>
<keyword evidence="2" id="KW-0472">Membrane</keyword>
<gene>
    <name evidence="3" type="ORF">H9S92_16710</name>
</gene>
<dbReference type="Proteomes" id="UP000650081">
    <property type="component" value="Unassembled WGS sequence"/>
</dbReference>
<sequence length="446" mass="47681">MPLRHLSTAELLRRYLNGALTAPEEAELERRAREDDATAEALQGLRQHPAEDHLVRTQRLKLAARAAASNQAVAEKKKRPLVFYLSAAAAVLLLVTAIFLLPRWTDEGSADLALRNAPEAAPATEDAEADAPLEDPEATEMAPAAESLALEAESPSATREPAAREAPPSPAPASNTPLLRPRPAESVAAPPPPPPPTLQSPASPPGGRTEKRAPARDPERTAPAPVTAAPARADAPLRARTQAAPAPAPMEEVAATSAPSAKLLEGRITSEDGQPIANALVRLPGLPLGERTDTNGIFRLEVDAVASVLEISHPEYEAEQLDLNSSDEDLQISLEKKQQSSQQAPEVAWGVTKVPVDQGPGLAIPEEGYQALRQRIEANRPADVPPGKVKLSFLVHPDGRLSNFVFRGRPSQATMDYVGGTIARTSIWEVLRSDDPVRVYFKVVLK</sequence>
<feature type="compositionally biased region" description="Pro residues" evidence="1">
    <location>
        <begin position="189"/>
        <end position="204"/>
    </location>
</feature>
<proteinExistence type="predicted"/>